<accession>A0A1N7SWJ8</accession>
<comment type="caution">
    <text evidence="1">The sequence shown here is derived from an EMBL/GenBank/DDBJ whole genome shotgun (WGS) entry which is preliminary data.</text>
</comment>
<evidence type="ECO:0000313" key="2">
    <source>
        <dbReference type="Proteomes" id="UP000195569"/>
    </source>
</evidence>
<evidence type="ECO:0000313" key="1">
    <source>
        <dbReference type="EMBL" id="SIT51732.1"/>
    </source>
</evidence>
<name>A0A1N7SWJ8_9BURK</name>
<proteinExistence type="predicted"/>
<reference evidence="1" key="1">
    <citation type="submission" date="2016-12" db="EMBL/GenBank/DDBJ databases">
        <authorList>
            <person name="Moulin L."/>
        </authorList>
    </citation>
    <scope>NUCLEOTIDE SEQUENCE [LARGE SCALE GENOMIC DNA]</scope>
    <source>
        <strain evidence="1">STM 7183</strain>
    </source>
</reference>
<protein>
    <submittedName>
        <fullName evidence="1">Uncharacterized protein</fullName>
    </submittedName>
</protein>
<dbReference type="Proteomes" id="UP000195569">
    <property type="component" value="Unassembled WGS sequence"/>
</dbReference>
<keyword evidence="2" id="KW-1185">Reference proteome</keyword>
<dbReference type="EMBL" id="CYGY02000134">
    <property type="protein sequence ID" value="SIT51732.1"/>
    <property type="molecule type" value="Genomic_DNA"/>
</dbReference>
<organism evidence="1 2">
    <name type="scientific">Paraburkholderia piptadeniae</name>
    <dbReference type="NCBI Taxonomy" id="1701573"/>
    <lineage>
        <taxon>Bacteria</taxon>
        <taxon>Pseudomonadati</taxon>
        <taxon>Pseudomonadota</taxon>
        <taxon>Betaproteobacteria</taxon>
        <taxon>Burkholderiales</taxon>
        <taxon>Burkholderiaceae</taxon>
        <taxon>Paraburkholderia</taxon>
    </lineage>
</organism>
<dbReference type="AlphaFoldDB" id="A0A1N7SWJ8"/>
<gene>
    <name evidence="1" type="ORF">BN2476_1340020</name>
</gene>
<sequence>MGAHPQSVGLLDGELSLVRLLGGRVDQRDGHPGTLVEVSADEGEVPAELAKLVLLVRRRVGSDSHALP</sequence>